<sequence>MSTYIPLRIIFFVLVKDHGYHSYGPTNKEDNLLRKLQLVVDDDDSTCLALPSANSTDTVPYLFLTFETKALGLPNQNSPFNLTLVGNGFGCYGFNGDQVTKV</sequence>
<keyword evidence="2" id="KW-1185">Reference proteome</keyword>
<comment type="caution">
    <text evidence="1">The sequence shown here is derived from an EMBL/GenBank/DDBJ whole genome shotgun (WGS) entry which is preliminary data.</text>
</comment>
<organism evidence="1 2">
    <name type="scientific">Dreissena polymorpha</name>
    <name type="common">Zebra mussel</name>
    <name type="synonym">Mytilus polymorpha</name>
    <dbReference type="NCBI Taxonomy" id="45954"/>
    <lineage>
        <taxon>Eukaryota</taxon>
        <taxon>Metazoa</taxon>
        <taxon>Spiralia</taxon>
        <taxon>Lophotrochozoa</taxon>
        <taxon>Mollusca</taxon>
        <taxon>Bivalvia</taxon>
        <taxon>Autobranchia</taxon>
        <taxon>Heteroconchia</taxon>
        <taxon>Euheterodonta</taxon>
        <taxon>Imparidentia</taxon>
        <taxon>Neoheterodontei</taxon>
        <taxon>Myida</taxon>
        <taxon>Dreissenoidea</taxon>
        <taxon>Dreissenidae</taxon>
        <taxon>Dreissena</taxon>
    </lineage>
</organism>
<protein>
    <submittedName>
        <fullName evidence="1">Uncharacterized protein</fullName>
    </submittedName>
</protein>
<evidence type="ECO:0000313" key="1">
    <source>
        <dbReference type="EMBL" id="KAH3877827.1"/>
    </source>
</evidence>
<reference evidence="1" key="1">
    <citation type="journal article" date="2019" name="bioRxiv">
        <title>The Genome of the Zebra Mussel, Dreissena polymorpha: A Resource for Invasive Species Research.</title>
        <authorList>
            <person name="McCartney M.A."/>
            <person name="Auch B."/>
            <person name="Kono T."/>
            <person name="Mallez S."/>
            <person name="Zhang Y."/>
            <person name="Obille A."/>
            <person name="Becker A."/>
            <person name="Abrahante J.E."/>
            <person name="Garbe J."/>
            <person name="Badalamenti J.P."/>
            <person name="Herman A."/>
            <person name="Mangelson H."/>
            <person name="Liachko I."/>
            <person name="Sullivan S."/>
            <person name="Sone E.D."/>
            <person name="Koren S."/>
            <person name="Silverstein K.A.T."/>
            <person name="Beckman K.B."/>
            <person name="Gohl D.M."/>
        </authorList>
    </citation>
    <scope>NUCLEOTIDE SEQUENCE</scope>
    <source>
        <strain evidence="1">Duluth1</strain>
        <tissue evidence="1">Whole animal</tissue>
    </source>
</reference>
<accession>A0A9D4MM74</accession>
<evidence type="ECO:0000313" key="2">
    <source>
        <dbReference type="Proteomes" id="UP000828390"/>
    </source>
</evidence>
<dbReference type="EMBL" id="JAIWYP010000001">
    <property type="protein sequence ID" value="KAH3877827.1"/>
    <property type="molecule type" value="Genomic_DNA"/>
</dbReference>
<reference evidence="1" key="2">
    <citation type="submission" date="2020-11" db="EMBL/GenBank/DDBJ databases">
        <authorList>
            <person name="McCartney M.A."/>
            <person name="Auch B."/>
            <person name="Kono T."/>
            <person name="Mallez S."/>
            <person name="Becker A."/>
            <person name="Gohl D.M."/>
            <person name="Silverstein K.A.T."/>
            <person name="Koren S."/>
            <person name="Bechman K.B."/>
            <person name="Herman A."/>
            <person name="Abrahante J.E."/>
            <person name="Garbe J."/>
        </authorList>
    </citation>
    <scope>NUCLEOTIDE SEQUENCE</scope>
    <source>
        <strain evidence="1">Duluth1</strain>
        <tissue evidence="1">Whole animal</tissue>
    </source>
</reference>
<dbReference type="Proteomes" id="UP000828390">
    <property type="component" value="Unassembled WGS sequence"/>
</dbReference>
<gene>
    <name evidence="1" type="ORF">DPMN_001705</name>
</gene>
<dbReference type="AlphaFoldDB" id="A0A9D4MM74"/>
<name>A0A9D4MM74_DREPO</name>
<proteinExistence type="predicted"/>